<keyword evidence="3 5" id="KW-1133">Transmembrane helix</keyword>
<dbReference type="EMBL" id="JAQJZL010000016">
    <property type="protein sequence ID" value="KAJ6023294.1"/>
    <property type="molecule type" value="Genomic_DNA"/>
</dbReference>
<reference evidence="7" key="1">
    <citation type="journal article" date="2023" name="IMA Fungus">
        <title>Comparative genomic study of the Penicillium genus elucidates a diverse pangenome and 15 lateral gene transfer events.</title>
        <authorList>
            <person name="Petersen C."/>
            <person name="Sorensen T."/>
            <person name="Nielsen M.R."/>
            <person name="Sondergaard T.E."/>
            <person name="Sorensen J.L."/>
            <person name="Fitzpatrick D.A."/>
            <person name="Frisvad J.C."/>
            <person name="Nielsen K.L."/>
        </authorList>
    </citation>
    <scope>NUCLEOTIDE SEQUENCE</scope>
    <source>
        <strain evidence="7">IBT 15450</strain>
    </source>
</reference>
<organism evidence="7 8">
    <name type="scientific">Penicillium canescens</name>
    <dbReference type="NCBI Taxonomy" id="5083"/>
    <lineage>
        <taxon>Eukaryota</taxon>
        <taxon>Fungi</taxon>
        <taxon>Dikarya</taxon>
        <taxon>Ascomycota</taxon>
        <taxon>Pezizomycotina</taxon>
        <taxon>Eurotiomycetes</taxon>
        <taxon>Eurotiomycetidae</taxon>
        <taxon>Eurotiales</taxon>
        <taxon>Aspergillaceae</taxon>
        <taxon>Penicillium</taxon>
    </lineage>
</organism>
<proteinExistence type="predicted"/>
<keyword evidence="8" id="KW-1185">Reference proteome</keyword>
<name>A0AAD6HZI1_PENCN</name>
<keyword evidence="2 5" id="KW-0812">Transmembrane</keyword>
<reference evidence="7" key="2">
    <citation type="submission" date="2023-01" db="EMBL/GenBank/DDBJ databases">
        <authorList>
            <person name="Petersen C."/>
        </authorList>
    </citation>
    <scope>NUCLEOTIDE SEQUENCE</scope>
    <source>
        <strain evidence="7">IBT 15450</strain>
    </source>
</reference>
<gene>
    <name evidence="7" type="ORF">N7460_013689</name>
</gene>
<keyword evidence="4 5" id="KW-0472">Membrane</keyword>
<dbReference type="GO" id="GO:0016020">
    <property type="term" value="C:membrane"/>
    <property type="evidence" value="ECO:0007669"/>
    <property type="project" value="UniProtKB-SubCell"/>
</dbReference>
<protein>
    <submittedName>
        <fullName evidence="7">CDR ABC transporter</fullName>
    </submittedName>
</protein>
<evidence type="ECO:0000256" key="5">
    <source>
        <dbReference type="SAM" id="Phobius"/>
    </source>
</evidence>
<evidence type="ECO:0000256" key="3">
    <source>
        <dbReference type="ARBA" id="ARBA00022989"/>
    </source>
</evidence>
<evidence type="ECO:0000256" key="4">
    <source>
        <dbReference type="ARBA" id="ARBA00023136"/>
    </source>
</evidence>
<comment type="caution">
    <text evidence="7">The sequence shown here is derived from an EMBL/GenBank/DDBJ whole genome shotgun (WGS) entry which is preliminary data.</text>
</comment>
<dbReference type="GO" id="GO:0140359">
    <property type="term" value="F:ABC-type transporter activity"/>
    <property type="evidence" value="ECO:0007669"/>
    <property type="project" value="InterPro"/>
</dbReference>
<evidence type="ECO:0000313" key="7">
    <source>
        <dbReference type="EMBL" id="KAJ6023294.1"/>
    </source>
</evidence>
<feature type="transmembrane region" description="Helical" evidence="5">
    <location>
        <begin position="158"/>
        <end position="178"/>
    </location>
</feature>
<dbReference type="Pfam" id="PF01061">
    <property type="entry name" value="ABC2_membrane"/>
    <property type="match status" value="1"/>
</dbReference>
<dbReference type="AlphaFoldDB" id="A0AAD6HZI1"/>
<feature type="domain" description="ABC-2 type transporter transmembrane" evidence="6">
    <location>
        <begin position="4"/>
        <end position="80"/>
    </location>
</feature>
<evidence type="ECO:0000256" key="1">
    <source>
        <dbReference type="ARBA" id="ARBA00004141"/>
    </source>
</evidence>
<sequence length="184" mass="21023">MPSRAGYSFLMYELFGVFATSLAQLCASLMPNIEAAFAANGFFFMFCNTFAGTLSPKPVTHPGWRCYYKVSPLFYLNKGVAVDVLQDLPIRCEESEILTFYTVNGTSCGQCAQDFLKSATGYLLNPTSMTECHYCRYSDGQSYYWQYGHEFANRHRNIGIFIEFIAFNFTMVLVITYLTNMRRQ</sequence>
<evidence type="ECO:0000313" key="8">
    <source>
        <dbReference type="Proteomes" id="UP001219568"/>
    </source>
</evidence>
<comment type="subcellular location">
    <subcellularLocation>
        <location evidence="1">Membrane</location>
        <topology evidence="1">Multi-pass membrane protein</topology>
    </subcellularLocation>
</comment>
<evidence type="ECO:0000259" key="6">
    <source>
        <dbReference type="Pfam" id="PF01061"/>
    </source>
</evidence>
<accession>A0AAD6HZI1</accession>
<dbReference type="Proteomes" id="UP001219568">
    <property type="component" value="Unassembled WGS sequence"/>
</dbReference>
<evidence type="ECO:0000256" key="2">
    <source>
        <dbReference type="ARBA" id="ARBA00022692"/>
    </source>
</evidence>
<dbReference type="InterPro" id="IPR013525">
    <property type="entry name" value="ABC2_TM"/>
</dbReference>